<proteinExistence type="inferred from homology"/>
<dbReference type="RefSeq" id="WP_390259426.1">
    <property type="nucleotide sequence ID" value="NZ_JBHUGH010000002.1"/>
</dbReference>
<evidence type="ECO:0000256" key="3">
    <source>
        <dbReference type="ARBA" id="ARBA00022475"/>
    </source>
</evidence>
<dbReference type="PANTHER" id="PTHR35011">
    <property type="entry name" value="2,3-DIKETO-L-GULONATE TRAP TRANSPORTER SMALL PERMEASE PROTEIN YIAM"/>
    <property type="match status" value="1"/>
</dbReference>
<evidence type="ECO:0000256" key="9">
    <source>
        <dbReference type="RuleBase" id="RU369079"/>
    </source>
</evidence>
<sequence length="188" mass="20139">MTARRTPPAPESTPGQSTAFSFLIDPVDRLTGLGQILAGLCLLGIFLLIGSEIVMRNLFRHSLHFSWDVSAYLMGACFMLASASALRSGSHVRVTALLETLPRAAARALEFAACLVALVIAGALAWALTDMARLSYLRGATSATVMRVPLVWPQTVLAAGSLLLCLQLFAQFLRLLRGESLPRGQGLD</sequence>
<name>A0ABW4S0V1_9RHOB</name>
<dbReference type="PANTHER" id="PTHR35011:SF10">
    <property type="entry name" value="TRAP TRANSPORTER SMALL PERMEASE PROTEIN"/>
    <property type="match status" value="1"/>
</dbReference>
<comment type="caution">
    <text evidence="11">The sequence shown here is derived from an EMBL/GenBank/DDBJ whole genome shotgun (WGS) entry which is preliminary data.</text>
</comment>
<protein>
    <recommendedName>
        <fullName evidence="9">TRAP transporter small permease protein</fullName>
    </recommendedName>
</protein>
<keyword evidence="3" id="KW-1003">Cell membrane</keyword>
<keyword evidence="12" id="KW-1185">Reference proteome</keyword>
<dbReference type="EMBL" id="JBHUGH010000002">
    <property type="protein sequence ID" value="MFD1911215.1"/>
    <property type="molecule type" value="Genomic_DNA"/>
</dbReference>
<comment type="similarity">
    <text evidence="8 9">Belongs to the TRAP transporter small permease family.</text>
</comment>
<evidence type="ECO:0000256" key="7">
    <source>
        <dbReference type="ARBA" id="ARBA00023136"/>
    </source>
</evidence>
<accession>A0ABW4S0V1</accession>
<evidence type="ECO:0000313" key="11">
    <source>
        <dbReference type="EMBL" id="MFD1911215.1"/>
    </source>
</evidence>
<feature type="transmembrane region" description="Helical" evidence="9">
    <location>
        <begin position="156"/>
        <end position="176"/>
    </location>
</feature>
<feature type="transmembrane region" description="Helical" evidence="9">
    <location>
        <begin position="30"/>
        <end position="49"/>
    </location>
</feature>
<dbReference type="InterPro" id="IPR007387">
    <property type="entry name" value="TRAP_DctQ"/>
</dbReference>
<feature type="domain" description="Tripartite ATP-independent periplasmic transporters DctQ component" evidence="10">
    <location>
        <begin position="45"/>
        <end position="177"/>
    </location>
</feature>
<evidence type="ECO:0000256" key="2">
    <source>
        <dbReference type="ARBA" id="ARBA00022448"/>
    </source>
</evidence>
<dbReference type="Proteomes" id="UP001597353">
    <property type="component" value="Unassembled WGS sequence"/>
</dbReference>
<dbReference type="InterPro" id="IPR055348">
    <property type="entry name" value="DctQ"/>
</dbReference>
<organism evidence="11 12">
    <name type="scientific">Halodurantibacterium flavum</name>
    <dbReference type="NCBI Taxonomy" id="1382802"/>
    <lineage>
        <taxon>Bacteria</taxon>
        <taxon>Pseudomonadati</taxon>
        <taxon>Pseudomonadota</taxon>
        <taxon>Alphaproteobacteria</taxon>
        <taxon>Rhodobacterales</taxon>
        <taxon>Paracoccaceae</taxon>
        <taxon>Halodurantibacterium</taxon>
    </lineage>
</organism>
<feature type="transmembrane region" description="Helical" evidence="9">
    <location>
        <begin position="69"/>
        <end position="87"/>
    </location>
</feature>
<evidence type="ECO:0000256" key="8">
    <source>
        <dbReference type="ARBA" id="ARBA00038436"/>
    </source>
</evidence>
<keyword evidence="4 9" id="KW-0997">Cell inner membrane</keyword>
<reference evidence="12" key="1">
    <citation type="journal article" date="2019" name="Int. J. Syst. Evol. Microbiol.">
        <title>The Global Catalogue of Microorganisms (GCM) 10K type strain sequencing project: providing services to taxonomists for standard genome sequencing and annotation.</title>
        <authorList>
            <consortium name="The Broad Institute Genomics Platform"/>
            <consortium name="The Broad Institute Genome Sequencing Center for Infectious Disease"/>
            <person name="Wu L."/>
            <person name="Ma J."/>
        </authorList>
    </citation>
    <scope>NUCLEOTIDE SEQUENCE [LARGE SCALE GENOMIC DNA]</scope>
    <source>
        <strain evidence="12">CGMCC 4.7242</strain>
    </source>
</reference>
<comment type="function">
    <text evidence="9">Part of the tripartite ATP-independent periplasmic (TRAP) transport system.</text>
</comment>
<comment type="subcellular location">
    <subcellularLocation>
        <location evidence="1 9">Cell inner membrane</location>
        <topology evidence="1 9">Multi-pass membrane protein</topology>
    </subcellularLocation>
</comment>
<comment type="subunit">
    <text evidence="9">The complex comprises the extracytoplasmic solute receptor protein and the two transmembrane proteins.</text>
</comment>
<gene>
    <name evidence="11" type="ORF">ACFSGJ_03190</name>
</gene>
<keyword evidence="2 9" id="KW-0813">Transport</keyword>
<dbReference type="Pfam" id="PF04290">
    <property type="entry name" value="DctQ"/>
    <property type="match status" value="1"/>
</dbReference>
<keyword evidence="7 9" id="KW-0472">Membrane</keyword>
<evidence type="ECO:0000259" key="10">
    <source>
        <dbReference type="Pfam" id="PF04290"/>
    </source>
</evidence>
<feature type="transmembrane region" description="Helical" evidence="9">
    <location>
        <begin position="108"/>
        <end position="128"/>
    </location>
</feature>
<evidence type="ECO:0000256" key="6">
    <source>
        <dbReference type="ARBA" id="ARBA00022989"/>
    </source>
</evidence>
<evidence type="ECO:0000256" key="1">
    <source>
        <dbReference type="ARBA" id="ARBA00004429"/>
    </source>
</evidence>
<keyword evidence="5 9" id="KW-0812">Transmembrane</keyword>
<evidence type="ECO:0000313" key="12">
    <source>
        <dbReference type="Proteomes" id="UP001597353"/>
    </source>
</evidence>
<evidence type="ECO:0000256" key="4">
    <source>
        <dbReference type="ARBA" id="ARBA00022519"/>
    </source>
</evidence>
<evidence type="ECO:0000256" key="5">
    <source>
        <dbReference type="ARBA" id="ARBA00022692"/>
    </source>
</evidence>
<keyword evidence="6 9" id="KW-1133">Transmembrane helix</keyword>